<dbReference type="SUPFAM" id="SSF49785">
    <property type="entry name" value="Galactose-binding domain-like"/>
    <property type="match status" value="1"/>
</dbReference>
<comment type="caution">
    <text evidence="7">The sequence shown here is derived from an EMBL/GenBank/DDBJ whole genome shotgun (WGS) entry which is preliminary data.</text>
</comment>
<comment type="similarity">
    <text evidence="1">Belongs to the glycosyl hydrolase 2 family.</text>
</comment>
<dbReference type="Pfam" id="PF22666">
    <property type="entry name" value="Glyco_hydro_2_N2"/>
    <property type="match status" value="1"/>
</dbReference>
<dbReference type="Pfam" id="PF00703">
    <property type="entry name" value="Glyco_hydro_2"/>
    <property type="match status" value="1"/>
</dbReference>
<sequence>MEPYAPPPRPADRIGVISVSEIPHGPAFAGRAAAERRSLNGTWKCSGLETSDAPFAESPELDRKFSAPEFDDSQWDAIAVPLDWYRQYPNVKDAGKPFVKGYYRTSFELSPDDLKKRRVILKFDVAGYRAEVFLNGVPIGSHHGDFTGFEVDGTAAAKAGRNVLALRVLSDHLGLWHNKEGSRYKPTHAYGSLWGPGDIKGGLWQSVTLSLEPEIRIRSFRLTPDLKSDRLIVLYELENHTGKTVKAELTGRVSPAIRGDEKQCTGENSPLSLLLKPGRNSGRLEIPLDAPRRWTPDQPYLYFLTFRVNAGGKTLACATERFGFRDFRIADGKFLLNGKPIYLFGQNITSRNYGGAPGDLENAPRQIENYLKQLKAEGYNIVRTAHMPLLPAGYEIADELGMMIYNEWAWCFTNILDNDEFEKNNFPELLEFLNATGNHPSVVMWSLGNEVTHFGRPKVQEFMNRQVGLMRRHDWQNRPVSTFSGAAQWHDFGDAKLDTDVHDRHEYTALHEPWVHWRDRADYHYDGECKVYGRNPRGRLAHPLISWETVGFSWGIKAEPGFRPGDVDQYMQYAGRSPSWGDPQGIGFIGCAPLEQALAPGFGPWAQARFGKRVFTLYRLDDRYAGFAPWFESNPVATVWTQPLLPVLHSDNGLFPQNLFSGDSSRWNLSVVNGTPEKAAGLKLKFSVVLPDGTSYPCGETEIPEIAPLAKAVTPYELTLPELPQGKAQLRLTLLNDRGETAGQNWFDLFVAPRAVSARKIDPVRPVCVLDTRAPRNVAELRNILNGFGITHQVVASASSVPDGGCLIVPAEYPEPQTVNPGLSSEVDDLVRKRGGILLVLEQKNPDSSMPGGQKVFSKGNNFIDLVVPGHPVFRGLSRDEFDTWNNPDHGYVVSGSFAPHTINAIAVRGPGLNKTDLISNAIVEGTSGKGRIVLSQLNAVLCRNSDSAAAVYLGNLIAYATATPVLWAEARPLVEAENREYSAVESRLSPVDLAPYANRGFADEVDNDGEGGWLDQGRNDFRTVPLGRQTAGGILFDILDPAENSGRSCLVLRGSARPRFPAAIRDIKIGKRASRLFFLHTAGWGKTNSPAGAYRINYSDGTKVDVPLRGQTNIGDWWAVSQLPEAKVGIRCRSAIMAEVGAFVMEWENPRPFVPIASFDFLSAQAARDGKVNYIPAEEPVPVLIGVTAEELPADAADLLAPDIFRGFSDMKESGTSLPGKTRLLRRRGKLALEVVFPASKERDVPAAMLSFDAGKIGRSPEYLVLRIRSAKSGSVQLLLPSQDWSGQYSGKIKLRGDGRWHTYRLRLGKELRKSGNISSRNLRGELFFFYRNFDGDSRLRPAQEFTVQSIALE</sequence>
<dbReference type="EMBL" id="QEKH01000010">
    <property type="protein sequence ID" value="PVY42695.1"/>
    <property type="molecule type" value="Genomic_DNA"/>
</dbReference>
<dbReference type="InterPro" id="IPR017853">
    <property type="entry name" value="GH"/>
</dbReference>
<feature type="domain" description="Glycoside hydrolase family 2 immunoglobulin-like beta-sandwich" evidence="4">
    <location>
        <begin position="216"/>
        <end position="325"/>
    </location>
</feature>
<dbReference type="Gene3D" id="2.60.120.260">
    <property type="entry name" value="Galactose-binding domain-like"/>
    <property type="match status" value="1"/>
</dbReference>
<evidence type="ECO:0000259" key="6">
    <source>
        <dbReference type="Pfam" id="PF22666"/>
    </source>
</evidence>
<feature type="domain" description="Beta-mannosidase-like galactose-binding" evidence="6">
    <location>
        <begin position="103"/>
        <end position="173"/>
    </location>
</feature>
<dbReference type="InterPro" id="IPR054593">
    <property type="entry name" value="Beta-mannosidase-like_N2"/>
</dbReference>
<gene>
    <name evidence="7" type="ORF">C8D82_1101</name>
</gene>
<dbReference type="InterPro" id="IPR006103">
    <property type="entry name" value="Glyco_hydro_2_cat"/>
</dbReference>
<keyword evidence="2" id="KW-0378">Hydrolase</keyword>
<dbReference type="SUPFAM" id="SSF51445">
    <property type="entry name" value="(Trans)glycosidases"/>
    <property type="match status" value="1"/>
</dbReference>
<reference evidence="7 8" key="1">
    <citation type="submission" date="2018-04" db="EMBL/GenBank/DDBJ databases">
        <title>Genomic Encyclopedia of Type Strains, Phase IV (KMG-IV): sequencing the most valuable type-strain genomes for metagenomic binning, comparative biology and taxonomic classification.</title>
        <authorList>
            <person name="Goeker M."/>
        </authorList>
    </citation>
    <scope>NUCLEOTIDE SEQUENCE [LARGE SCALE GENOMIC DNA]</scope>
    <source>
        <strain evidence="7 8">DSM 14823</strain>
    </source>
</reference>
<dbReference type="InterPro" id="IPR008979">
    <property type="entry name" value="Galactose-bd-like_sf"/>
</dbReference>
<dbReference type="PANTHER" id="PTHR42732:SF1">
    <property type="entry name" value="BETA-MANNOSIDASE"/>
    <property type="match status" value="1"/>
</dbReference>
<dbReference type="Pfam" id="PF02836">
    <property type="entry name" value="Glyco_hydro_2_C"/>
    <property type="match status" value="1"/>
</dbReference>
<proteinExistence type="inferred from homology"/>
<dbReference type="Gene3D" id="3.20.20.80">
    <property type="entry name" value="Glycosidases"/>
    <property type="match status" value="1"/>
</dbReference>
<dbReference type="GO" id="GO:0004553">
    <property type="term" value="F:hydrolase activity, hydrolyzing O-glycosyl compounds"/>
    <property type="evidence" value="ECO:0007669"/>
    <property type="project" value="InterPro"/>
</dbReference>
<dbReference type="InterPro" id="IPR051913">
    <property type="entry name" value="GH2_Domain-Containing"/>
</dbReference>
<name>A0A2U1B1Z9_9BACT</name>
<dbReference type="SUPFAM" id="SSF49303">
    <property type="entry name" value="beta-Galactosidase/glucuronidase domain"/>
    <property type="match status" value="1"/>
</dbReference>
<protein>
    <submittedName>
        <fullName evidence="7">Beta-galactosidase</fullName>
    </submittedName>
</protein>
<evidence type="ECO:0000259" key="4">
    <source>
        <dbReference type="Pfam" id="PF00703"/>
    </source>
</evidence>
<dbReference type="Gene3D" id="2.60.40.10">
    <property type="entry name" value="Immunoglobulins"/>
    <property type="match status" value="1"/>
</dbReference>
<organism evidence="7 8">
    <name type="scientific">Victivallis vadensis</name>
    <dbReference type="NCBI Taxonomy" id="172901"/>
    <lineage>
        <taxon>Bacteria</taxon>
        <taxon>Pseudomonadati</taxon>
        <taxon>Lentisphaerota</taxon>
        <taxon>Lentisphaeria</taxon>
        <taxon>Victivallales</taxon>
        <taxon>Victivallaceae</taxon>
        <taxon>Victivallis</taxon>
    </lineage>
</organism>
<dbReference type="GO" id="GO:0005975">
    <property type="term" value="P:carbohydrate metabolic process"/>
    <property type="evidence" value="ECO:0007669"/>
    <property type="project" value="InterPro"/>
</dbReference>
<keyword evidence="3" id="KW-0326">Glycosidase</keyword>
<dbReference type="PANTHER" id="PTHR42732">
    <property type="entry name" value="BETA-GALACTOSIDASE"/>
    <property type="match status" value="1"/>
</dbReference>
<evidence type="ECO:0000256" key="1">
    <source>
        <dbReference type="ARBA" id="ARBA00007401"/>
    </source>
</evidence>
<evidence type="ECO:0000313" key="8">
    <source>
        <dbReference type="Proteomes" id="UP000245959"/>
    </source>
</evidence>
<feature type="domain" description="Glycoside hydrolase family 2 catalytic" evidence="5">
    <location>
        <begin position="328"/>
        <end position="482"/>
    </location>
</feature>
<dbReference type="InterPro" id="IPR036156">
    <property type="entry name" value="Beta-gal/glucu_dom_sf"/>
</dbReference>
<dbReference type="Proteomes" id="UP000245959">
    <property type="component" value="Unassembled WGS sequence"/>
</dbReference>
<dbReference type="InterPro" id="IPR013783">
    <property type="entry name" value="Ig-like_fold"/>
</dbReference>
<evidence type="ECO:0000259" key="5">
    <source>
        <dbReference type="Pfam" id="PF02836"/>
    </source>
</evidence>
<evidence type="ECO:0000313" key="7">
    <source>
        <dbReference type="EMBL" id="PVY42695.1"/>
    </source>
</evidence>
<keyword evidence="8" id="KW-1185">Reference proteome</keyword>
<evidence type="ECO:0000256" key="3">
    <source>
        <dbReference type="ARBA" id="ARBA00023295"/>
    </source>
</evidence>
<evidence type="ECO:0000256" key="2">
    <source>
        <dbReference type="ARBA" id="ARBA00022801"/>
    </source>
</evidence>
<dbReference type="InterPro" id="IPR006102">
    <property type="entry name" value="Ig-like_GH2"/>
</dbReference>
<accession>A0A2U1B1Z9</accession>